<proteinExistence type="predicted"/>
<evidence type="ECO:0000313" key="2">
    <source>
        <dbReference type="Proteomes" id="UP000242525"/>
    </source>
</evidence>
<dbReference type="Proteomes" id="UP000242525">
    <property type="component" value="Unassembled WGS sequence"/>
</dbReference>
<comment type="caution">
    <text evidence="1">The sequence shown here is derived from an EMBL/GenBank/DDBJ whole genome shotgun (WGS) entry which is preliminary data.</text>
</comment>
<name>A0A0J9X8W2_GEOCN</name>
<dbReference type="AlphaFoldDB" id="A0A0J9X8W2"/>
<evidence type="ECO:0000313" key="1">
    <source>
        <dbReference type="EMBL" id="CDO53904.1"/>
    </source>
</evidence>
<dbReference type="STRING" id="1173061.A0A0J9X8W2"/>
<protein>
    <submittedName>
        <fullName evidence="1">Uncharacterized protein</fullName>
    </submittedName>
</protein>
<reference evidence="1" key="1">
    <citation type="submission" date="2014-03" db="EMBL/GenBank/DDBJ databases">
        <authorList>
            <person name="Casaregola S."/>
        </authorList>
    </citation>
    <scope>NUCLEOTIDE SEQUENCE [LARGE SCALE GENOMIC DNA]</scope>
    <source>
        <strain evidence="1">CLIB 918</strain>
    </source>
</reference>
<dbReference type="SUPFAM" id="SSF50978">
    <property type="entry name" value="WD40 repeat-like"/>
    <property type="match status" value="1"/>
</dbReference>
<organism evidence="1 2">
    <name type="scientific">Geotrichum candidum</name>
    <name type="common">Oospora lactis</name>
    <name type="synonym">Dipodascus geotrichum</name>
    <dbReference type="NCBI Taxonomy" id="1173061"/>
    <lineage>
        <taxon>Eukaryota</taxon>
        <taxon>Fungi</taxon>
        <taxon>Dikarya</taxon>
        <taxon>Ascomycota</taxon>
        <taxon>Saccharomycotina</taxon>
        <taxon>Dipodascomycetes</taxon>
        <taxon>Dipodascales</taxon>
        <taxon>Dipodascaceae</taxon>
        <taxon>Geotrichum</taxon>
    </lineage>
</organism>
<gene>
    <name evidence="1" type="ORF">BN980_GECA06s01561g</name>
</gene>
<accession>A0A0J9X8W2</accession>
<dbReference type="EMBL" id="CCBN010000006">
    <property type="protein sequence ID" value="CDO53904.1"/>
    <property type="molecule type" value="Genomic_DNA"/>
</dbReference>
<dbReference type="InterPro" id="IPR036322">
    <property type="entry name" value="WD40_repeat_dom_sf"/>
</dbReference>
<dbReference type="OrthoDB" id="4089169at2759"/>
<sequence length="768" mass="84048">MPLPFQNDSTKIYKSIIPFPNPDFISRLTSAKLFNQQSFSSQYIGGPASAPPLASSPVALADQDPQKYYPKPTIELSDNDGTFLVAYPSVAQLWEYSTDVPTGGAFCITGSTFGVNGKIISAHFISHDHTLKTPNEDDHYTHDTANYNNFYDGSDADRAAVDSAVESAIDDNTDASRAPHYSNHAAPAYVLLQVLKNNDIQLQIHQLNKKPSLVRTLILPPASSGNGPYTVYTRHSKNTLAIITRSGAITLFSVPDFCVLPLSGLETNLSPDGVPLFDLCGRWLVYSPVKSQLPITYTPLKLPPPGLLLDRILENISSTTAASLKSLTDAGVAGLRHYLAKDPARPADKSKQPQRTGNSVIYVGSRKFSVDPSGTVAGITALPAALTNLFSSHLKSHLIQIIDLETQTKVSTFLSPQGLSFLSLSPFDSLLATVSSKGENVYTFDLSFMPRQVSLNGKYVRGKTPAKVSHIEWDPEGGFGIITRDKGSVHWFERQRWNIFESENMLSSSSIANSNKIWRLSGWNVSDVCMVPDHISTETELKVSDNGDSCRRRFSNTSVSSDARRVVQTNRSLSGNTNIAMLRDGEIIIVDLRTGTCTWKYDIPSLPISETFLVPKLKISEGMSNNNDMQLVSSTPDYRDLERFGGIEPVSFYEMESCLPYPFIHTDRHIVLATYSSVDSTNEFDRKSSPDDGFDIGGVFGLPLSSQELDFGRAKGLATFPGGTMSATDDSSPSSEVSEIESIGTEYEDLTIVDKELQHAMASLVIEN</sequence>
<keyword evidence="2" id="KW-1185">Reference proteome</keyword>